<dbReference type="Proteomes" id="UP000612055">
    <property type="component" value="Unassembled WGS sequence"/>
</dbReference>
<keyword evidence="1" id="KW-0238">DNA-binding</keyword>
<dbReference type="AlphaFoldDB" id="A0A835Y2K3"/>
<gene>
    <name evidence="4" type="ORF">HYH03_008845</name>
</gene>
<keyword evidence="5" id="KW-1185">Reference proteome</keyword>
<feature type="compositionally biased region" description="Low complexity" evidence="2">
    <location>
        <begin position="7"/>
        <end position="20"/>
    </location>
</feature>
<organism evidence="4 5">
    <name type="scientific">Edaphochlamys debaryana</name>
    <dbReference type="NCBI Taxonomy" id="47281"/>
    <lineage>
        <taxon>Eukaryota</taxon>
        <taxon>Viridiplantae</taxon>
        <taxon>Chlorophyta</taxon>
        <taxon>core chlorophytes</taxon>
        <taxon>Chlorophyceae</taxon>
        <taxon>CS clade</taxon>
        <taxon>Chlamydomonadales</taxon>
        <taxon>Chlamydomonadales incertae sedis</taxon>
        <taxon>Edaphochlamys</taxon>
    </lineage>
</organism>
<evidence type="ECO:0000256" key="2">
    <source>
        <dbReference type="SAM" id="MobiDB-lite"/>
    </source>
</evidence>
<protein>
    <recommendedName>
        <fullName evidence="3">Cas12f1-like TNB domain-containing protein</fullName>
    </recommendedName>
</protein>
<evidence type="ECO:0000313" key="5">
    <source>
        <dbReference type="Proteomes" id="UP000612055"/>
    </source>
</evidence>
<feature type="region of interest" description="Disordered" evidence="2">
    <location>
        <begin position="1"/>
        <end position="25"/>
    </location>
</feature>
<dbReference type="GO" id="GO:0003677">
    <property type="term" value="F:DNA binding"/>
    <property type="evidence" value="ECO:0007669"/>
    <property type="project" value="UniProtKB-KW"/>
</dbReference>
<dbReference type="InterPro" id="IPR010095">
    <property type="entry name" value="Cas12f1-like_TNB"/>
</dbReference>
<accession>A0A835Y2K3</accession>
<evidence type="ECO:0000313" key="4">
    <source>
        <dbReference type="EMBL" id="KAG2492936.1"/>
    </source>
</evidence>
<evidence type="ECO:0000259" key="3">
    <source>
        <dbReference type="Pfam" id="PF07282"/>
    </source>
</evidence>
<dbReference type="OrthoDB" id="558906at2759"/>
<feature type="domain" description="Cas12f1-like TNB" evidence="3">
    <location>
        <begin position="36"/>
        <end position="96"/>
    </location>
</feature>
<reference evidence="4" key="1">
    <citation type="journal article" date="2020" name="bioRxiv">
        <title>Comparative genomics of Chlamydomonas.</title>
        <authorList>
            <person name="Craig R.J."/>
            <person name="Hasan A.R."/>
            <person name="Ness R.W."/>
            <person name="Keightley P.D."/>
        </authorList>
    </citation>
    <scope>NUCLEOTIDE SEQUENCE</scope>
    <source>
        <strain evidence="4">CCAP 11/70</strain>
    </source>
</reference>
<dbReference type="Pfam" id="PF07282">
    <property type="entry name" value="Cas12f1-like_TNB"/>
    <property type="match status" value="1"/>
</dbReference>
<sequence length="138" mass="14432">MPRLQLRASGAGACAGRSAGQKGRGPMKAFTKLLRERYAQHVVEVQEPYTSKACSACGQRPLRVIRPHGAERSRDVQACDGCGTFWARDANSATNICYLTYMGAVHEQRRAALCRNLPAGVAGAAAGGAQQGVAGSGG</sequence>
<dbReference type="EMBL" id="JAEHOE010000041">
    <property type="protein sequence ID" value="KAG2492936.1"/>
    <property type="molecule type" value="Genomic_DNA"/>
</dbReference>
<proteinExistence type="predicted"/>
<name>A0A835Y2K3_9CHLO</name>
<comment type="caution">
    <text evidence="4">The sequence shown here is derived from an EMBL/GenBank/DDBJ whole genome shotgun (WGS) entry which is preliminary data.</text>
</comment>
<evidence type="ECO:0000256" key="1">
    <source>
        <dbReference type="ARBA" id="ARBA00023125"/>
    </source>
</evidence>